<gene>
    <name evidence="2" type="ORF">DV20_05725</name>
</gene>
<dbReference type="Proteomes" id="UP000027345">
    <property type="component" value="Unassembled WGS sequence"/>
</dbReference>
<feature type="transmembrane region" description="Helical" evidence="1">
    <location>
        <begin position="41"/>
        <end position="63"/>
    </location>
</feature>
<name>A0A066U704_9PSEU</name>
<keyword evidence="3" id="KW-1185">Reference proteome</keyword>
<protein>
    <submittedName>
        <fullName evidence="2">Uncharacterized protein</fullName>
    </submittedName>
</protein>
<sequence>MRDFGNHFDEDILDLKARAGRPGVVIGPGHRSALITDSAEMLPGLLLGTAFFAVVALSGTVAWLTVGSVVLAIVLGLRALWHVVFLIRAALDLRDRLAGEARELAREHGIDHEEGW</sequence>
<keyword evidence="1" id="KW-0472">Membrane</keyword>
<evidence type="ECO:0000256" key="1">
    <source>
        <dbReference type="SAM" id="Phobius"/>
    </source>
</evidence>
<feature type="transmembrane region" description="Helical" evidence="1">
    <location>
        <begin position="69"/>
        <end position="87"/>
    </location>
</feature>
<evidence type="ECO:0000313" key="3">
    <source>
        <dbReference type="Proteomes" id="UP000027345"/>
    </source>
</evidence>
<dbReference type="AlphaFoldDB" id="A0A066U704"/>
<dbReference type="EMBL" id="JMQI01000011">
    <property type="protein sequence ID" value="KDN23216.1"/>
    <property type="molecule type" value="Genomic_DNA"/>
</dbReference>
<proteinExistence type="predicted"/>
<dbReference type="RefSeq" id="WP_043776929.1">
    <property type="nucleotide sequence ID" value="NZ_JMQI01000011.1"/>
</dbReference>
<evidence type="ECO:0000313" key="2">
    <source>
        <dbReference type="EMBL" id="KDN23216.1"/>
    </source>
</evidence>
<keyword evidence="1" id="KW-1133">Transmembrane helix</keyword>
<accession>A0A066U704</accession>
<organism evidence="2 3">
    <name type="scientific">Amycolatopsis rifamycinica</name>
    <dbReference type="NCBI Taxonomy" id="287986"/>
    <lineage>
        <taxon>Bacteria</taxon>
        <taxon>Bacillati</taxon>
        <taxon>Actinomycetota</taxon>
        <taxon>Actinomycetes</taxon>
        <taxon>Pseudonocardiales</taxon>
        <taxon>Pseudonocardiaceae</taxon>
        <taxon>Amycolatopsis</taxon>
    </lineage>
</organism>
<comment type="caution">
    <text evidence="2">The sequence shown here is derived from an EMBL/GenBank/DDBJ whole genome shotgun (WGS) entry which is preliminary data.</text>
</comment>
<reference evidence="2 3" key="1">
    <citation type="submission" date="2014-05" db="EMBL/GenBank/DDBJ databases">
        <title>Draft genome sequence of Amycolatopsis rifamycinica DSM 46095.</title>
        <authorList>
            <person name="Lal R."/>
            <person name="Saxena A."/>
            <person name="Kumari R."/>
            <person name="Mukherjee U."/>
            <person name="Singh P."/>
            <person name="Sangwan N."/>
            <person name="Mahato N.K."/>
        </authorList>
    </citation>
    <scope>NUCLEOTIDE SEQUENCE [LARGE SCALE GENOMIC DNA]</scope>
    <source>
        <strain evidence="2 3">DSM 46095</strain>
    </source>
</reference>
<keyword evidence="1" id="KW-0812">Transmembrane</keyword>
<dbReference type="STRING" id="287986.DV20_05725"/>